<name>A0AAV7X2H8_PLEWA</name>
<proteinExistence type="predicted"/>
<evidence type="ECO:0000256" key="1">
    <source>
        <dbReference type="SAM" id="MobiDB-lite"/>
    </source>
</evidence>
<dbReference type="AlphaFoldDB" id="A0AAV7X2H8"/>
<organism evidence="2 3">
    <name type="scientific">Pleurodeles waltl</name>
    <name type="common">Iberian ribbed newt</name>
    <dbReference type="NCBI Taxonomy" id="8319"/>
    <lineage>
        <taxon>Eukaryota</taxon>
        <taxon>Metazoa</taxon>
        <taxon>Chordata</taxon>
        <taxon>Craniata</taxon>
        <taxon>Vertebrata</taxon>
        <taxon>Euteleostomi</taxon>
        <taxon>Amphibia</taxon>
        <taxon>Batrachia</taxon>
        <taxon>Caudata</taxon>
        <taxon>Salamandroidea</taxon>
        <taxon>Salamandridae</taxon>
        <taxon>Pleurodelinae</taxon>
        <taxon>Pleurodeles</taxon>
    </lineage>
</organism>
<dbReference type="Proteomes" id="UP001066276">
    <property type="component" value="Chromosome 1_1"/>
</dbReference>
<feature type="region of interest" description="Disordered" evidence="1">
    <location>
        <begin position="162"/>
        <end position="200"/>
    </location>
</feature>
<comment type="caution">
    <text evidence="2">The sequence shown here is derived from an EMBL/GenBank/DDBJ whole genome shotgun (WGS) entry which is preliminary data.</text>
</comment>
<evidence type="ECO:0000313" key="3">
    <source>
        <dbReference type="Proteomes" id="UP001066276"/>
    </source>
</evidence>
<accession>A0AAV7X2H8</accession>
<evidence type="ECO:0000313" key="2">
    <source>
        <dbReference type="EMBL" id="KAJ1219205.1"/>
    </source>
</evidence>
<sequence length="212" mass="23287">MPGGRTSGKHSGKLTRQLIHSRTLPYASEVHPTTPPSNMTDQTQGAIMDRILQEIAAVGPRLEGMDNTMALLTAETKFMHVDIAGFQSQVMGLEQRMATVETHITSSQDRDQELKYLCSKLTDLEDRSRRNNFCFLGFPENVEGTDIHSFLRETLPKLTGLTFNSPPGVSKIAQPRPQAAGRSQPTSPNHNMHPATCADSLTPAGGPYTWTI</sequence>
<dbReference type="EMBL" id="JANPWB010000001">
    <property type="protein sequence ID" value="KAJ1219205.1"/>
    <property type="molecule type" value="Genomic_DNA"/>
</dbReference>
<gene>
    <name evidence="2" type="ORF">NDU88_006776</name>
</gene>
<reference evidence="2" key="1">
    <citation type="journal article" date="2022" name="bioRxiv">
        <title>Sequencing and chromosome-scale assembly of the giantPleurodeles waltlgenome.</title>
        <authorList>
            <person name="Brown T."/>
            <person name="Elewa A."/>
            <person name="Iarovenko S."/>
            <person name="Subramanian E."/>
            <person name="Araus A.J."/>
            <person name="Petzold A."/>
            <person name="Susuki M."/>
            <person name="Suzuki K.-i.T."/>
            <person name="Hayashi T."/>
            <person name="Toyoda A."/>
            <person name="Oliveira C."/>
            <person name="Osipova E."/>
            <person name="Leigh N.D."/>
            <person name="Simon A."/>
            <person name="Yun M.H."/>
        </authorList>
    </citation>
    <scope>NUCLEOTIDE SEQUENCE</scope>
    <source>
        <strain evidence="2">20211129_DDA</strain>
        <tissue evidence="2">Liver</tissue>
    </source>
</reference>
<keyword evidence="3" id="KW-1185">Reference proteome</keyword>
<protein>
    <submittedName>
        <fullName evidence="2">Uncharacterized protein</fullName>
    </submittedName>
</protein>
<feature type="compositionally biased region" description="Polar residues" evidence="1">
    <location>
        <begin position="181"/>
        <end position="190"/>
    </location>
</feature>